<name>A0A7I8J5W9_SPIIN</name>
<dbReference type="EMBL" id="LR743596">
    <property type="protein sequence ID" value="CAA2625458.1"/>
    <property type="molecule type" value="Genomic_DNA"/>
</dbReference>
<keyword evidence="3" id="KW-1185">Reference proteome</keyword>
<accession>A0A7I8J5W9</accession>
<evidence type="ECO:0000313" key="1">
    <source>
        <dbReference type="EMBL" id="CAA2625458.1"/>
    </source>
</evidence>
<dbReference type="AlphaFoldDB" id="A0A7I8J5W9"/>
<sequence length="92" mass="10582">MNAGATIWRWWNQSSPLAISSPRPIKCFEPCCCSHDLPEAWVYFDDSSSFIISVSVRHILGSLPYQKINLFPDQPKPHLSLIAIQKYYNRLS</sequence>
<organism evidence="1">
    <name type="scientific">Spirodela intermedia</name>
    <name type="common">Intermediate duckweed</name>
    <dbReference type="NCBI Taxonomy" id="51605"/>
    <lineage>
        <taxon>Eukaryota</taxon>
        <taxon>Viridiplantae</taxon>
        <taxon>Streptophyta</taxon>
        <taxon>Embryophyta</taxon>
        <taxon>Tracheophyta</taxon>
        <taxon>Spermatophyta</taxon>
        <taxon>Magnoliopsida</taxon>
        <taxon>Liliopsida</taxon>
        <taxon>Araceae</taxon>
        <taxon>Lemnoideae</taxon>
        <taxon>Spirodela</taxon>
    </lineage>
</organism>
<protein>
    <submittedName>
        <fullName evidence="1">Uncharacterized protein</fullName>
    </submittedName>
</protein>
<evidence type="ECO:0000313" key="2">
    <source>
        <dbReference type="EMBL" id="CAA7401433.1"/>
    </source>
</evidence>
<gene>
    <name evidence="1" type="ORF">SI7747_09011221</name>
    <name evidence="2" type="ORF">SI8410_09012111</name>
</gene>
<evidence type="ECO:0000313" key="3">
    <source>
        <dbReference type="Proteomes" id="UP000663760"/>
    </source>
</evidence>
<dbReference type="EMBL" id="LR746272">
    <property type="protein sequence ID" value="CAA7401433.1"/>
    <property type="molecule type" value="Genomic_DNA"/>
</dbReference>
<reference evidence="1" key="1">
    <citation type="submission" date="2019-12" db="EMBL/GenBank/DDBJ databases">
        <authorList>
            <person name="Scholz U."/>
            <person name="Mascher M."/>
            <person name="Fiebig A."/>
        </authorList>
    </citation>
    <scope>NUCLEOTIDE SEQUENCE</scope>
</reference>
<proteinExistence type="predicted"/>
<dbReference type="Proteomes" id="UP000663760">
    <property type="component" value="Chromosome 9"/>
</dbReference>